<dbReference type="EC" id="3.1.2.4" evidence="2"/>
<keyword evidence="3" id="KW-0378">Hydrolase</keyword>
<dbReference type="GO" id="GO:0005829">
    <property type="term" value="C:cytosol"/>
    <property type="evidence" value="ECO:0007669"/>
    <property type="project" value="TreeGrafter"/>
</dbReference>
<protein>
    <recommendedName>
        <fullName evidence="2">3-hydroxyisobutyryl-CoA hydrolase</fullName>
        <ecNumber evidence="2">3.1.2.4</ecNumber>
    </recommendedName>
</protein>
<reference evidence="5 6" key="1">
    <citation type="submission" date="2017-05" db="EMBL/GenBank/DDBJ databases">
        <authorList>
            <person name="Song R."/>
            <person name="Chenine A.L."/>
            <person name="Ruprecht R.M."/>
        </authorList>
    </citation>
    <scope>NUCLEOTIDE SEQUENCE [LARGE SCALE GENOMIC DNA]</scope>
    <source>
        <strain evidence="5 6">DSM 26136</strain>
    </source>
</reference>
<feature type="domain" description="Enoyl-CoA hydratase/isomerase" evidence="4">
    <location>
        <begin position="25"/>
        <end position="373"/>
    </location>
</feature>
<evidence type="ECO:0000256" key="1">
    <source>
        <dbReference type="ARBA" id="ARBA00001709"/>
    </source>
</evidence>
<dbReference type="GO" id="GO:0006574">
    <property type="term" value="P:L-valine catabolic process"/>
    <property type="evidence" value="ECO:0007669"/>
    <property type="project" value="TreeGrafter"/>
</dbReference>
<dbReference type="PANTHER" id="PTHR43176:SF3">
    <property type="entry name" value="3-HYDROXYISOBUTYRYL-COA HYDROLASE, MITOCHONDRIAL"/>
    <property type="match status" value="1"/>
</dbReference>
<evidence type="ECO:0000313" key="5">
    <source>
        <dbReference type="EMBL" id="ARU03861.1"/>
    </source>
</evidence>
<dbReference type="KEGG" id="cser:CCO03_03450"/>
<sequence length="387" mass="41197">MTHPSQAEAVVLFDELHTADDRRFGVATLNAPASLHALSLEMIELLYPRLLAWQQDPGVVGVVLRSSGDKAFCAGGDVVRMARAIQAAQAQAQAQAEGGQVAVAAEAQAFFEHEYRLDHLIHTFGKPVLVWGHGIVMGGGIGLIIGASHRVVSPQSRLAMPEITIGLFPDVGGSWFLGHLPGGLGAFLALTGAQMNAADAVYTGMADFVLPHEAQAALLAKLQAAKWCQDPARNGALLSHLLQGLATPDMAASNLATHRSLIDRVIGRDQLKDLAPRLEALTQHSAAWLAQGAQNFVKGSPTTAALSLALQRRARHLSLADVFRLEYNAACGCAVHSDFAEGVRALLIDKDKSPRWSPATLDEVSPALVEDHFKPRYTGSHPLADLA</sequence>
<dbReference type="OrthoDB" id="9790967at2"/>
<dbReference type="NCBIfam" id="NF004127">
    <property type="entry name" value="PRK05617.1"/>
    <property type="match status" value="1"/>
</dbReference>
<dbReference type="PANTHER" id="PTHR43176">
    <property type="entry name" value="3-HYDROXYISOBUTYRYL-COA HYDROLASE-RELATED"/>
    <property type="match status" value="1"/>
</dbReference>
<accession>A0A1Y0EKA7</accession>
<evidence type="ECO:0000256" key="2">
    <source>
        <dbReference type="ARBA" id="ARBA00011915"/>
    </source>
</evidence>
<dbReference type="Gene3D" id="3.90.226.10">
    <property type="entry name" value="2-enoyl-CoA Hydratase, Chain A, domain 1"/>
    <property type="match status" value="1"/>
</dbReference>
<dbReference type="RefSeq" id="WP_087277293.1">
    <property type="nucleotide sequence ID" value="NZ_CP021455.1"/>
</dbReference>
<dbReference type="InterPro" id="IPR045004">
    <property type="entry name" value="ECH_dom"/>
</dbReference>
<name>A0A1Y0EKA7_9BURK</name>
<dbReference type="InterPro" id="IPR032259">
    <property type="entry name" value="HIBYL-CoA-H"/>
</dbReference>
<organism evidence="5 6">
    <name type="scientific">Comamonas serinivorans</name>
    <dbReference type="NCBI Taxonomy" id="1082851"/>
    <lineage>
        <taxon>Bacteria</taxon>
        <taxon>Pseudomonadati</taxon>
        <taxon>Pseudomonadota</taxon>
        <taxon>Betaproteobacteria</taxon>
        <taxon>Burkholderiales</taxon>
        <taxon>Comamonadaceae</taxon>
        <taxon>Comamonas</taxon>
    </lineage>
</organism>
<evidence type="ECO:0000256" key="3">
    <source>
        <dbReference type="ARBA" id="ARBA00022801"/>
    </source>
</evidence>
<dbReference type="EMBL" id="CP021455">
    <property type="protein sequence ID" value="ARU03861.1"/>
    <property type="molecule type" value="Genomic_DNA"/>
</dbReference>
<dbReference type="Pfam" id="PF16113">
    <property type="entry name" value="ECH_2"/>
    <property type="match status" value="1"/>
</dbReference>
<gene>
    <name evidence="5" type="ORF">CCO03_03450</name>
</gene>
<dbReference type="InterPro" id="IPR029045">
    <property type="entry name" value="ClpP/crotonase-like_dom_sf"/>
</dbReference>
<proteinExistence type="predicted"/>
<evidence type="ECO:0000313" key="6">
    <source>
        <dbReference type="Proteomes" id="UP000196138"/>
    </source>
</evidence>
<keyword evidence="6" id="KW-1185">Reference proteome</keyword>
<dbReference type="Proteomes" id="UP000196138">
    <property type="component" value="Chromosome"/>
</dbReference>
<comment type="catalytic activity">
    <reaction evidence="1">
        <text>3-hydroxy-2-methylpropanoyl-CoA + H2O = 3-hydroxy-2-methylpropanoate + CoA + H(+)</text>
        <dbReference type="Rhea" id="RHEA:20888"/>
        <dbReference type="ChEBI" id="CHEBI:11805"/>
        <dbReference type="ChEBI" id="CHEBI:15377"/>
        <dbReference type="ChEBI" id="CHEBI:15378"/>
        <dbReference type="ChEBI" id="CHEBI:57287"/>
        <dbReference type="ChEBI" id="CHEBI:57340"/>
        <dbReference type="EC" id="3.1.2.4"/>
    </reaction>
</comment>
<dbReference type="SUPFAM" id="SSF52096">
    <property type="entry name" value="ClpP/crotonase"/>
    <property type="match status" value="1"/>
</dbReference>
<evidence type="ECO:0000259" key="4">
    <source>
        <dbReference type="Pfam" id="PF16113"/>
    </source>
</evidence>
<dbReference type="GO" id="GO:0003860">
    <property type="term" value="F:3-hydroxyisobutyryl-CoA hydrolase activity"/>
    <property type="evidence" value="ECO:0007669"/>
    <property type="project" value="UniProtKB-EC"/>
</dbReference>
<dbReference type="CDD" id="cd06558">
    <property type="entry name" value="crotonase-like"/>
    <property type="match status" value="1"/>
</dbReference>
<dbReference type="AlphaFoldDB" id="A0A1Y0EKA7"/>